<protein>
    <recommendedName>
        <fullName evidence="5">TPR-like protein</fullName>
    </recommendedName>
</protein>
<evidence type="ECO:0000256" key="1">
    <source>
        <dbReference type="SAM" id="MobiDB-lite"/>
    </source>
</evidence>
<evidence type="ECO:0000313" key="3">
    <source>
        <dbReference type="EMBL" id="OEU16166.1"/>
    </source>
</evidence>
<accession>A0A1E7FDG6</accession>
<reference evidence="3 4" key="1">
    <citation type="submission" date="2016-09" db="EMBL/GenBank/DDBJ databases">
        <title>Extensive genetic diversity and differential bi-allelic expression allows diatom success in the polar Southern Ocean.</title>
        <authorList>
            <consortium name="DOE Joint Genome Institute"/>
            <person name="Mock T."/>
            <person name="Otillar R.P."/>
            <person name="Strauss J."/>
            <person name="Dupont C."/>
            <person name="Frickenhaus S."/>
            <person name="Maumus F."/>
            <person name="Mcmullan M."/>
            <person name="Sanges R."/>
            <person name="Schmutz J."/>
            <person name="Toseland A."/>
            <person name="Valas R."/>
            <person name="Veluchamy A."/>
            <person name="Ward B.J."/>
            <person name="Allen A."/>
            <person name="Barry K."/>
            <person name="Falciatore A."/>
            <person name="Ferrante M."/>
            <person name="Fortunato A.E."/>
            <person name="Gloeckner G."/>
            <person name="Gruber A."/>
            <person name="Hipkin R."/>
            <person name="Janech M."/>
            <person name="Kroth P."/>
            <person name="Leese F."/>
            <person name="Lindquist E."/>
            <person name="Lyon B.R."/>
            <person name="Martin J."/>
            <person name="Mayer C."/>
            <person name="Parker M."/>
            <person name="Quesneville H."/>
            <person name="Raymond J."/>
            <person name="Uhlig C."/>
            <person name="Valentin K.U."/>
            <person name="Worden A.Z."/>
            <person name="Armbrust E.V."/>
            <person name="Bowler C."/>
            <person name="Green B."/>
            <person name="Moulton V."/>
            <person name="Van Oosterhout C."/>
            <person name="Grigoriev I."/>
        </authorList>
    </citation>
    <scope>NUCLEOTIDE SEQUENCE [LARGE SCALE GENOMIC DNA]</scope>
    <source>
        <strain evidence="3 4">CCMP1102</strain>
    </source>
</reference>
<dbReference type="OrthoDB" id="49097at2759"/>
<feature type="chain" id="PRO_5009192975" description="TPR-like protein" evidence="2">
    <location>
        <begin position="34"/>
        <end position="451"/>
    </location>
</feature>
<feature type="compositionally biased region" description="Basic and acidic residues" evidence="1">
    <location>
        <begin position="102"/>
        <end position="112"/>
    </location>
</feature>
<evidence type="ECO:0000256" key="2">
    <source>
        <dbReference type="SAM" id="SignalP"/>
    </source>
</evidence>
<dbReference type="GO" id="GO:0101031">
    <property type="term" value="C:protein folding chaperone complex"/>
    <property type="evidence" value="ECO:0007669"/>
    <property type="project" value="TreeGrafter"/>
</dbReference>
<dbReference type="KEGG" id="fcy:FRACYDRAFT_238754"/>
<evidence type="ECO:0000313" key="4">
    <source>
        <dbReference type="Proteomes" id="UP000095751"/>
    </source>
</evidence>
<feature type="region of interest" description="Disordered" evidence="1">
    <location>
        <begin position="48"/>
        <end position="133"/>
    </location>
</feature>
<gene>
    <name evidence="3" type="ORF">FRACYDRAFT_238754</name>
</gene>
<feature type="compositionally biased region" description="Acidic residues" evidence="1">
    <location>
        <begin position="113"/>
        <end position="131"/>
    </location>
</feature>
<feature type="signal peptide" evidence="2">
    <location>
        <begin position="1"/>
        <end position="33"/>
    </location>
</feature>
<dbReference type="InterPro" id="IPR051966">
    <property type="entry name" value="RPAP3"/>
</dbReference>
<dbReference type="Proteomes" id="UP000095751">
    <property type="component" value="Unassembled WGS sequence"/>
</dbReference>
<keyword evidence="2" id="KW-0732">Signal</keyword>
<proteinExistence type="predicted"/>
<name>A0A1E7FDG6_9STRA</name>
<dbReference type="InParanoid" id="A0A1E7FDG6"/>
<dbReference type="InterPro" id="IPR011990">
    <property type="entry name" value="TPR-like_helical_dom_sf"/>
</dbReference>
<dbReference type="AlphaFoldDB" id="A0A1E7FDG6"/>
<dbReference type="SUPFAM" id="SSF48452">
    <property type="entry name" value="TPR-like"/>
    <property type="match status" value="1"/>
</dbReference>
<dbReference type="EMBL" id="KV784358">
    <property type="protein sequence ID" value="OEU16166.1"/>
    <property type="molecule type" value="Genomic_DNA"/>
</dbReference>
<dbReference type="PANTHER" id="PTHR46423:SF4">
    <property type="entry name" value="OUTER ENVELOPE PROTEIN 61"/>
    <property type="match status" value="1"/>
</dbReference>
<dbReference type="PANTHER" id="PTHR46423">
    <property type="entry name" value="RNA POLYMERASE II-ASSOCIATED PROTEIN 3"/>
    <property type="match status" value="1"/>
</dbReference>
<dbReference type="Gene3D" id="1.25.40.10">
    <property type="entry name" value="Tetratricopeptide repeat domain"/>
    <property type="match status" value="1"/>
</dbReference>
<evidence type="ECO:0008006" key="5">
    <source>
        <dbReference type="Google" id="ProtNLM"/>
    </source>
</evidence>
<sequence>MVTIAERKRPLVHVVTVCFLLLVCSQTLECATAITSWKSTTAARFTKNPSGNRLSTVARGGSLDESNKDDVDGVGDDVEGTSEAVTTATVEEDDAETTTAEASKESGGKDSECIVDEDEDEEVNSDDEDESSSSLIEIASKLRLEGKKYHDEGDFIKAAEVFQKAADTLLEGDGDNTKSSEDYATCRLHQALCHLKSKNYELCIDACTDVLQGSDFTAAGVGGGGSTHLPAINARAYHRRAKAKMALGDNSGALQDARTASFLGDGKAVALYGKLMRESSSTDLSSAINPLLSPESSSPSPHAALLESLMNKSGSGNGSAGAGGLPDFSPASLLLGSGSDGNSMLGALGSGGGGLAKSVIQNLLKKMDDESTHETICTFLQQTSTAQIKNLASMAGINNPLQDSQLDKLVNFCHRITPKGIRRTVRATKVMVYIVSFGGDFYSAMGEEFYL</sequence>
<keyword evidence="4" id="KW-1185">Reference proteome</keyword>
<organism evidence="3 4">
    <name type="scientific">Fragilariopsis cylindrus CCMP1102</name>
    <dbReference type="NCBI Taxonomy" id="635003"/>
    <lineage>
        <taxon>Eukaryota</taxon>
        <taxon>Sar</taxon>
        <taxon>Stramenopiles</taxon>
        <taxon>Ochrophyta</taxon>
        <taxon>Bacillariophyta</taxon>
        <taxon>Bacillariophyceae</taxon>
        <taxon>Bacillariophycidae</taxon>
        <taxon>Bacillariales</taxon>
        <taxon>Bacillariaceae</taxon>
        <taxon>Fragilariopsis</taxon>
    </lineage>
</organism>